<dbReference type="SUPFAM" id="SSF55729">
    <property type="entry name" value="Acyl-CoA N-acyltransferases (Nat)"/>
    <property type="match status" value="1"/>
</dbReference>
<dbReference type="InterPro" id="IPR016181">
    <property type="entry name" value="Acyl_CoA_acyltransferase"/>
</dbReference>
<evidence type="ECO:0000313" key="4">
    <source>
        <dbReference type="EMBL" id="AXR05284.1"/>
    </source>
</evidence>
<reference evidence="4 5" key="1">
    <citation type="submission" date="2018-08" db="EMBL/GenBank/DDBJ databases">
        <title>Salinimonas sediminis sp. nov., a piezophilic bacterium isolated from a deep-sea sediment sample from the New Britain Trench.</title>
        <authorList>
            <person name="Cao J."/>
        </authorList>
    </citation>
    <scope>NUCLEOTIDE SEQUENCE [LARGE SCALE GENOMIC DNA]</scope>
    <source>
        <strain evidence="4 5">N102</strain>
    </source>
</reference>
<dbReference type="PANTHER" id="PTHR43072">
    <property type="entry name" value="N-ACETYLTRANSFERASE"/>
    <property type="match status" value="1"/>
</dbReference>
<dbReference type="InterPro" id="IPR000182">
    <property type="entry name" value="GNAT_dom"/>
</dbReference>
<evidence type="ECO:0000256" key="2">
    <source>
        <dbReference type="ARBA" id="ARBA00023315"/>
    </source>
</evidence>
<proteinExistence type="predicted"/>
<organism evidence="4 5">
    <name type="scientific">Salinimonas sediminis</name>
    <dbReference type="NCBI Taxonomy" id="2303538"/>
    <lineage>
        <taxon>Bacteria</taxon>
        <taxon>Pseudomonadati</taxon>
        <taxon>Pseudomonadota</taxon>
        <taxon>Gammaproteobacteria</taxon>
        <taxon>Alteromonadales</taxon>
        <taxon>Alteromonadaceae</taxon>
        <taxon>Alteromonas/Salinimonas group</taxon>
        <taxon>Salinimonas</taxon>
    </lineage>
</organism>
<dbReference type="AlphaFoldDB" id="A0A346NIC7"/>
<dbReference type="EMBL" id="CP031769">
    <property type="protein sequence ID" value="AXR05284.1"/>
    <property type="molecule type" value="Genomic_DNA"/>
</dbReference>
<name>A0A346NIC7_9ALTE</name>
<dbReference type="PROSITE" id="PS51186">
    <property type="entry name" value="GNAT"/>
    <property type="match status" value="1"/>
</dbReference>
<evidence type="ECO:0000313" key="5">
    <source>
        <dbReference type="Proteomes" id="UP000262073"/>
    </source>
</evidence>
<evidence type="ECO:0000259" key="3">
    <source>
        <dbReference type="PROSITE" id="PS51186"/>
    </source>
</evidence>
<dbReference type="Gene3D" id="3.40.630.30">
    <property type="match status" value="1"/>
</dbReference>
<sequence length="166" mass="18473">MSKHTTVRAVTPEDTAAITAIYNHYIQTSLATFEEQPVTTEDMAQRIATCSANGYPWLVAVSQGVITGYAYAGVWKARSAYRFTSEITVYLHPQYYRTGNGTALYSALFEALRATPVRTVIAVITLPNEASVALHEKFAMHKVAHFAQVGFKFNQWQDVGYWQGAL</sequence>
<evidence type="ECO:0000256" key="1">
    <source>
        <dbReference type="ARBA" id="ARBA00022679"/>
    </source>
</evidence>
<keyword evidence="2" id="KW-0012">Acyltransferase</keyword>
<protein>
    <submittedName>
        <fullName evidence="4">N-acetyltransferase</fullName>
    </submittedName>
</protein>
<accession>A0A346NIC7</accession>
<dbReference type="RefSeq" id="WP_108565602.1">
    <property type="nucleotide sequence ID" value="NZ_CP031769.1"/>
</dbReference>
<dbReference type="Pfam" id="PF13420">
    <property type="entry name" value="Acetyltransf_4"/>
    <property type="match status" value="1"/>
</dbReference>
<keyword evidence="1 4" id="KW-0808">Transferase</keyword>
<gene>
    <name evidence="4" type="ORF">D0Y50_02200</name>
</gene>
<dbReference type="OrthoDB" id="5459937at2"/>
<dbReference type="KEGG" id="salm:D0Y50_02200"/>
<keyword evidence="5" id="KW-1185">Reference proteome</keyword>
<dbReference type="GO" id="GO:0016747">
    <property type="term" value="F:acyltransferase activity, transferring groups other than amino-acyl groups"/>
    <property type="evidence" value="ECO:0007669"/>
    <property type="project" value="InterPro"/>
</dbReference>
<dbReference type="Proteomes" id="UP000262073">
    <property type="component" value="Chromosome"/>
</dbReference>
<dbReference type="PANTHER" id="PTHR43072:SF23">
    <property type="entry name" value="UPF0039 PROTEIN C11D3.02C"/>
    <property type="match status" value="1"/>
</dbReference>
<feature type="domain" description="N-acetyltransferase" evidence="3">
    <location>
        <begin position="5"/>
        <end position="166"/>
    </location>
</feature>